<keyword evidence="6" id="KW-1185">Reference proteome</keyword>
<organism evidence="5 6">
    <name type="scientific">Kingdonia uniflora</name>
    <dbReference type="NCBI Taxonomy" id="39325"/>
    <lineage>
        <taxon>Eukaryota</taxon>
        <taxon>Viridiplantae</taxon>
        <taxon>Streptophyta</taxon>
        <taxon>Embryophyta</taxon>
        <taxon>Tracheophyta</taxon>
        <taxon>Spermatophyta</taxon>
        <taxon>Magnoliopsida</taxon>
        <taxon>Ranunculales</taxon>
        <taxon>Circaeasteraceae</taxon>
        <taxon>Kingdonia</taxon>
    </lineage>
</organism>
<dbReference type="GO" id="GO:0046872">
    <property type="term" value="F:metal ion binding"/>
    <property type="evidence" value="ECO:0007669"/>
    <property type="project" value="UniProtKB-KW"/>
</dbReference>
<dbReference type="Gene3D" id="2.60.120.330">
    <property type="entry name" value="B-lactam Antibiotic, Isopenicillin N Synthase, Chain"/>
    <property type="match status" value="1"/>
</dbReference>
<evidence type="ECO:0000259" key="4">
    <source>
        <dbReference type="Pfam" id="PF14226"/>
    </source>
</evidence>
<name>A0A7J7PDA7_9MAGN</name>
<comment type="caution">
    <text evidence="5">The sequence shown here is derived from an EMBL/GenBank/DDBJ whole genome shotgun (WGS) entry which is preliminary data.</text>
</comment>
<sequence length="153" mass="17445">MGDLVDVAFIQDVEHRPKPTVIEAGSIPLIDLLAYNDPSALDELVDEIGDACKNWGFFQVINHGVPSELQEGIESAARKFFALSREEKNKVARDEENPLGFYDTEHTKNVRDWKEVFDFTVLNPTVIPASGRDHDEELQVLRNQWPEFPPELR</sequence>
<dbReference type="EMBL" id="JACGCM010000004">
    <property type="protein sequence ID" value="KAF6177048.1"/>
    <property type="molecule type" value="Genomic_DNA"/>
</dbReference>
<keyword evidence="2" id="KW-0560">Oxidoreductase</keyword>
<dbReference type="InterPro" id="IPR027443">
    <property type="entry name" value="IPNS-like_sf"/>
</dbReference>
<dbReference type="InterPro" id="IPR026992">
    <property type="entry name" value="DIOX_N"/>
</dbReference>
<dbReference type="PANTHER" id="PTHR10209:SF885">
    <property type="entry name" value="2OG-FE(II) OXYGENASE FAMILY, PUTATIVE (AFU_ORTHOLOGUE AFUA_2G00750)-RELATED"/>
    <property type="match status" value="1"/>
</dbReference>
<dbReference type="SUPFAM" id="SSF51197">
    <property type="entry name" value="Clavaminate synthase-like"/>
    <property type="match status" value="1"/>
</dbReference>
<dbReference type="PANTHER" id="PTHR10209">
    <property type="entry name" value="OXIDOREDUCTASE, 2OG-FE II OXYGENASE FAMILY PROTEIN"/>
    <property type="match status" value="1"/>
</dbReference>
<protein>
    <recommendedName>
        <fullName evidence="4">Non-haem dioxygenase N-terminal domain-containing protein</fullName>
    </recommendedName>
</protein>
<reference evidence="5 6" key="1">
    <citation type="journal article" date="2020" name="IScience">
        <title>Genome Sequencing of the Endangered Kingdonia uniflora (Circaeasteraceae, Ranunculales) Reveals Potential Mechanisms of Evolutionary Specialization.</title>
        <authorList>
            <person name="Sun Y."/>
            <person name="Deng T."/>
            <person name="Zhang A."/>
            <person name="Moore M.J."/>
            <person name="Landis J.B."/>
            <person name="Lin N."/>
            <person name="Zhang H."/>
            <person name="Zhang X."/>
            <person name="Huang J."/>
            <person name="Zhang X."/>
            <person name="Sun H."/>
            <person name="Wang H."/>
        </authorList>
    </citation>
    <scope>NUCLEOTIDE SEQUENCE [LARGE SCALE GENOMIC DNA]</scope>
    <source>
        <strain evidence="5">TB1705</strain>
        <tissue evidence="5">Leaf</tissue>
    </source>
</reference>
<dbReference type="OrthoDB" id="288590at2759"/>
<gene>
    <name evidence="5" type="ORF">GIB67_015923</name>
</gene>
<keyword evidence="1" id="KW-0479">Metal-binding</keyword>
<evidence type="ECO:0000313" key="5">
    <source>
        <dbReference type="EMBL" id="KAF6177048.1"/>
    </source>
</evidence>
<keyword evidence="3" id="KW-0408">Iron</keyword>
<feature type="domain" description="Non-haem dioxygenase N-terminal" evidence="4">
    <location>
        <begin position="27"/>
        <end position="147"/>
    </location>
</feature>
<dbReference type="GO" id="GO:0016491">
    <property type="term" value="F:oxidoreductase activity"/>
    <property type="evidence" value="ECO:0007669"/>
    <property type="project" value="UniProtKB-KW"/>
</dbReference>
<dbReference type="Pfam" id="PF14226">
    <property type="entry name" value="DIOX_N"/>
    <property type="match status" value="1"/>
</dbReference>
<dbReference type="Proteomes" id="UP000541444">
    <property type="component" value="Unassembled WGS sequence"/>
</dbReference>
<evidence type="ECO:0000313" key="6">
    <source>
        <dbReference type="Proteomes" id="UP000541444"/>
    </source>
</evidence>
<evidence type="ECO:0000256" key="3">
    <source>
        <dbReference type="ARBA" id="ARBA00023004"/>
    </source>
</evidence>
<accession>A0A7J7PDA7</accession>
<proteinExistence type="predicted"/>
<evidence type="ECO:0000256" key="1">
    <source>
        <dbReference type="ARBA" id="ARBA00022723"/>
    </source>
</evidence>
<dbReference type="AlphaFoldDB" id="A0A7J7PDA7"/>
<evidence type="ECO:0000256" key="2">
    <source>
        <dbReference type="ARBA" id="ARBA00023002"/>
    </source>
</evidence>